<keyword evidence="4" id="KW-0547">Nucleotide-binding</keyword>
<reference evidence="6" key="1">
    <citation type="journal article" date="2021" name="Microorganisms">
        <title>Acidisoma silvae sp. nov. and Acidisomacellulosilytica sp. nov., Two Acidophilic Bacteria Isolated from Decaying Wood, Hydrolyzing Cellulose and Producing Poly-3-hydroxybutyrate.</title>
        <authorList>
            <person name="Mieszkin S."/>
            <person name="Pouder E."/>
            <person name="Uroz S."/>
            <person name="Simon-Colin C."/>
            <person name="Alain K."/>
        </authorList>
    </citation>
    <scope>NUCLEOTIDE SEQUENCE</scope>
    <source>
        <strain evidence="6">HW T2.11</strain>
    </source>
</reference>
<keyword evidence="2" id="KW-1277">Toxin-antitoxin system</keyword>
<dbReference type="EMBL" id="JAESVB010000006">
    <property type="protein sequence ID" value="MCB8876395.1"/>
    <property type="molecule type" value="Genomic_DNA"/>
</dbReference>
<keyword evidence="3" id="KW-0540">Nuclease</keyword>
<sequence length="114" mass="13198">MSDSRLPQYLDEMRRAADNARDFVSGMSLDAFRLDKRTQQAVAMSIIIIGEAATQIMDRYQAFTEAHSDWHWLAMRGMRNRIAHSYFTIDMKIVWTTVQTEIPEILSQLNAISE</sequence>
<keyword evidence="1" id="KW-0597">Phosphoprotein</keyword>
<evidence type="ECO:0000256" key="4">
    <source>
        <dbReference type="ARBA" id="ARBA00022741"/>
    </source>
</evidence>
<comment type="caution">
    <text evidence="6">The sequence shown here is derived from an EMBL/GenBank/DDBJ whole genome shotgun (WGS) entry which is preliminary data.</text>
</comment>
<dbReference type="GO" id="GO:0000166">
    <property type="term" value="F:nucleotide binding"/>
    <property type="evidence" value="ECO:0007669"/>
    <property type="project" value="UniProtKB-KW"/>
</dbReference>
<evidence type="ECO:0000256" key="3">
    <source>
        <dbReference type="ARBA" id="ARBA00022722"/>
    </source>
</evidence>
<evidence type="ECO:0000313" key="6">
    <source>
        <dbReference type="EMBL" id="MCB8876395.1"/>
    </source>
</evidence>
<reference evidence="6" key="2">
    <citation type="submission" date="2021-01" db="EMBL/GenBank/DDBJ databases">
        <authorList>
            <person name="Mieszkin S."/>
            <person name="Pouder E."/>
            <person name="Alain K."/>
        </authorList>
    </citation>
    <scope>NUCLEOTIDE SEQUENCE</scope>
    <source>
        <strain evidence="6">HW T2.11</strain>
    </source>
</reference>
<evidence type="ECO:0000256" key="5">
    <source>
        <dbReference type="ARBA" id="ARBA00022801"/>
    </source>
</evidence>
<dbReference type="GO" id="GO:0004540">
    <property type="term" value="F:RNA nuclease activity"/>
    <property type="evidence" value="ECO:0007669"/>
    <property type="project" value="InterPro"/>
</dbReference>
<dbReference type="Proteomes" id="UP000708298">
    <property type="component" value="Unassembled WGS sequence"/>
</dbReference>
<keyword evidence="5" id="KW-0378">Hydrolase</keyword>
<dbReference type="GO" id="GO:0016787">
    <property type="term" value="F:hydrolase activity"/>
    <property type="evidence" value="ECO:0007669"/>
    <property type="project" value="UniProtKB-KW"/>
</dbReference>
<name>A0A963YTY5_9PROT</name>
<dbReference type="InterPro" id="IPR008201">
    <property type="entry name" value="HepT-like"/>
</dbReference>
<dbReference type="PANTHER" id="PTHR34139:SF1">
    <property type="entry name" value="RNASE MJ1380-RELATED"/>
    <property type="match status" value="1"/>
</dbReference>
<dbReference type="PANTHER" id="PTHR34139">
    <property type="entry name" value="UPF0331 PROTEIN MJ0127"/>
    <property type="match status" value="1"/>
</dbReference>
<evidence type="ECO:0000256" key="1">
    <source>
        <dbReference type="ARBA" id="ARBA00022553"/>
    </source>
</evidence>
<organism evidence="6 7">
    <name type="scientific">Acidisoma silvae</name>
    <dbReference type="NCBI Taxonomy" id="2802396"/>
    <lineage>
        <taxon>Bacteria</taxon>
        <taxon>Pseudomonadati</taxon>
        <taxon>Pseudomonadota</taxon>
        <taxon>Alphaproteobacteria</taxon>
        <taxon>Acetobacterales</taxon>
        <taxon>Acidocellaceae</taxon>
        <taxon>Acidisoma</taxon>
    </lineage>
</organism>
<evidence type="ECO:0000313" key="7">
    <source>
        <dbReference type="Proteomes" id="UP000708298"/>
    </source>
</evidence>
<dbReference type="Pfam" id="PF01934">
    <property type="entry name" value="HepT-like"/>
    <property type="match status" value="1"/>
</dbReference>
<dbReference type="GO" id="GO:0110001">
    <property type="term" value="C:toxin-antitoxin complex"/>
    <property type="evidence" value="ECO:0007669"/>
    <property type="project" value="InterPro"/>
</dbReference>
<accession>A0A963YTY5</accession>
<protein>
    <submittedName>
        <fullName evidence="6">DUF86 domain-containing protein</fullName>
    </submittedName>
</protein>
<dbReference type="InterPro" id="IPR051813">
    <property type="entry name" value="HepT_RNase_toxin"/>
</dbReference>
<evidence type="ECO:0000256" key="2">
    <source>
        <dbReference type="ARBA" id="ARBA00022649"/>
    </source>
</evidence>
<proteinExistence type="predicted"/>
<dbReference type="RefSeq" id="WP_227322052.1">
    <property type="nucleotide sequence ID" value="NZ_JAESVB010000006.1"/>
</dbReference>
<keyword evidence="7" id="KW-1185">Reference proteome</keyword>
<dbReference type="AlphaFoldDB" id="A0A963YTY5"/>
<gene>
    <name evidence="6" type="ORF">ASILVAE211_14470</name>
</gene>